<dbReference type="PRINTS" id="PR00032">
    <property type="entry name" value="HTHARAC"/>
</dbReference>
<evidence type="ECO:0000256" key="3">
    <source>
        <dbReference type="ARBA" id="ARBA00023163"/>
    </source>
</evidence>
<feature type="domain" description="HTH araC/xylS-type" evidence="4">
    <location>
        <begin position="194"/>
        <end position="292"/>
    </location>
</feature>
<evidence type="ECO:0000259" key="4">
    <source>
        <dbReference type="PROSITE" id="PS01124"/>
    </source>
</evidence>
<dbReference type="EMBL" id="JNHK01000097">
    <property type="protein sequence ID" value="KDS34649.1"/>
    <property type="molecule type" value="Genomic_DNA"/>
</dbReference>
<reference evidence="5 6" key="1">
    <citation type="submission" date="2014-04" db="EMBL/GenBank/DDBJ databases">
        <authorList>
            <person name="Sears C."/>
            <person name="Carroll K."/>
            <person name="Sack B.R."/>
            <person name="Qadri F."/>
            <person name="Myers L.L."/>
            <person name="Chung G.-T."/>
            <person name="Escheverria P."/>
            <person name="Fraser C.M."/>
            <person name="Sadzewicz L."/>
            <person name="Shefchek K.A."/>
            <person name="Tallon L."/>
            <person name="Das S.P."/>
            <person name="Daugherty S."/>
            <person name="Mongodin E.F."/>
        </authorList>
    </citation>
    <scope>NUCLEOTIDE SEQUENCE [LARGE SCALE GENOMIC DNA]</scope>
    <source>
        <strain evidence="5 6">3776 D15 i</strain>
    </source>
</reference>
<comment type="caution">
    <text evidence="5">The sequence shown here is derived from an EMBL/GenBank/DDBJ whole genome shotgun (WGS) entry which is preliminary data.</text>
</comment>
<evidence type="ECO:0000256" key="2">
    <source>
        <dbReference type="ARBA" id="ARBA00023125"/>
    </source>
</evidence>
<gene>
    <name evidence="5" type="ORF">M091_2917</name>
</gene>
<sequence>MIQRALGFPGERFIYLPLELLDRIKDSPLTGDLYVYSLGFFSRALHHYINRPTGCEQYILIYCTEGEGWIILNGKKYTLTANQFIILPPCIQHSYGASDISPWSIYWIHFLGDKAPLYSKKFYVPTSITPSDTSRIEERIKLFDEIYMILKNGFSQENLNYANVCFAHFLATFLYLEQYRNGRSPSEYAESIINRATYYMNENLNKKLTVDDLAAYVGYSPSYFYRKFVKETGYAPMDYFMRMKINSACLYLIKTDLRINQIAYMLGFTDAYYFTRVFTKIIGISPSDFRKENFQFK</sequence>
<dbReference type="GO" id="GO:0043565">
    <property type="term" value="F:sequence-specific DNA binding"/>
    <property type="evidence" value="ECO:0007669"/>
    <property type="project" value="InterPro"/>
</dbReference>
<dbReference type="InterPro" id="IPR037923">
    <property type="entry name" value="HTH-like"/>
</dbReference>
<dbReference type="InterPro" id="IPR018062">
    <property type="entry name" value="HTH_AraC-typ_CS"/>
</dbReference>
<dbReference type="Pfam" id="PF02311">
    <property type="entry name" value="AraC_binding"/>
    <property type="match status" value="1"/>
</dbReference>
<evidence type="ECO:0000313" key="6">
    <source>
        <dbReference type="Proteomes" id="UP000027850"/>
    </source>
</evidence>
<dbReference type="Gene3D" id="2.60.120.280">
    <property type="entry name" value="Regulatory protein AraC"/>
    <property type="match status" value="1"/>
</dbReference>
<organism evidence="5 6">
    <name type="scientific">Parabacteroides distasonis str. 3776 D15 i</name>
    <dbReference type="NCBI Taxonomy" id="1339342"/>
    <lineage>
        <taxon>Bacteria</taxon>
        <taxon>Pseudomonadati</taxon>
        <taxon>Bacteroidota</taxon>
        <taxon>Bacteroidia</taxon>
        <taxon>Bacteroidales</taxon>
        <taxon>Tannerellaceae</taxon>
        <taxon>Parabacteroides</taxon>
    </lineage>
</organism>
<dbReference type="InterPro" id="IPR018060">
    <property type="entry name" value="HTH_AraC"/>
</dbReference>
<keyword evidence="3" id="KW-0804">Transcription</keyword>
<evidence type="ECO:0000256" key="1">
    <source>
        <dbReference type="ARBA" id="ARBA00023015"/>
    </source>
</evidence>
<dbReference type="Proteomes" id="UP000027850">
    <property type="component" value="Unassembled WGS sequence"/>
</dbReference>
<dbReference type="RefSeq" id="WP_036616302.1">
    <property type="nucleotide sequence ID" value="NZ_JNHK01000097.1"/>
</dbReference>
<dbReference type="GO" id="GO:0003700">
    <property type="term" value="F:DNA-binding transcription factor activity"/>
    <property type="evidence" value="ECO:0007669"/>
    <property type="project" value="InterPro"/>
</dbReference>
<proteinExistence type="predicted"/>
<dbReference type="PANTHER" id="PTHR43280:SF30">
    <property type="entry name" value="MMSAB OPERON REGULATORY PROTEIN"/>
    <property type="match status" value="1"/>
</dbReference>
<protein>
    <submittedName>
        <fullName evidence="5">Cupin domain protein</fullName>
    </submittedName>
</protein>
<accession>A0AB34L8M7</accession>
<dbReference type="PANTHER" id="PTHR43280">
    <property type="entry name" value="ARAC-FAMILY TRANSCRIPTIONAL REGULATOR"/>
    <property type="match status" value="1"/>
</dbReference>
<dbReference type="InterPro" id="IPR020449">
    <property type="entry name" value="Tscrpt_reg_AraC-type_HTH"/>
</dbReference>
<dbReference type="PROSITE" id="PS01124">
    <property type="entry name" value="HTH_ARAC_FAMILY_2"/>
    <property type="match status" value="1"/>
</dbReference>
<dbReference type="InterPro" id="IPR003313">
    <property type="entry name" value="AraC-bd"/>
</dbReference>
<dbReference type="SUPFAM" id="SSF46689">
    <property type="entry name" value="Homeodomain-like"/>
    <property type="match status" value="2"/>
</dbReference>
<evidence type="ECO:0000313" key="5">
    <source>
        <dbReference type="EMBL" id="KDS34649.1"/>
    </source>
</evidence>
<dbReference type="Gene3D" id="1.10.10.60">
    <property type="entry name" value="Homeodomain-like"/>
    <property type="match status" value="2"/>
</dbReference>
<keyword evidence="1" id="KW-0805">Transcription regulation</keyword>
<dbReference type="AlphaFoldDB" id="A0AB34L8M7"/>
<dbReference type="Pfam" id="PF12833">
    <property type="entry name" value="HTH_18"/>
    <property type="match status" value="1"/>
</dbReference>
<name>A0AB34L8M7_PARDI</name>
<dbReference type="PROSITE" id="PS00041">
    <property type="entry name" value="HTH_ARAC_FAMILY_1"/>
    <property type="match status" value="1"/>
</dbReference>
<dbReference type="SMART" id="SM00342">
    <property type="entry name" value="HTH_ARAC"/>
    <property type="match status" value="1"/>
</dbReference>
<dbReference type="InterPro" id="IPR009057">
    <property type="entry name" value="Homeodomain-like_sf"/>
</dbReference>
<keyword evidence="2" id="KW-0238">DNA-binding</keyword>
<dbReference type="SUPFAM" id="SSF51215">
    <property type="entry name" value="Regulatory protein AraC"/>
    <property type="match status" value="1"/>
</dbReference>
<dbReference type="CDD" id="cd06986">
    <property type="entry name" value="cupin_MmsR-like_N"/>
    <property type="match status" value="1"/>
</dbReference>